<dbReference type="EMBL" id="GFPF01004204">
    <property type="protein sequence ID" value="MAA15350.1"/>
    <property type="molecule type" value="Transcribed_RNA"/>
</dbReference>
<organism evidence="2">
    <name type="scientific">Rhipicephalus zambeziensis</name>
    <dbReference type="NCBI Taxonomy" id="60191"/>
    <lineage>
        <taxon>Eukaryota</taxon>
        <taxon>Metazoa</taxon>
        <taxon>Ecdysozoa</taxon>
        <taxon>Arthropoda</taxon>
        <taxon>Chelicerata</taxon>
        <taxon>Arachnida</taxon>
        <taxon>Acari</taxon>
        <taxon>Parasitiformes</taxon>
        <taxon>Ixodida</taxon>
        <taxon>Ixodoidea</taxon>
        <taxon>Ixodidae</taxon>
        <taxon>Rhipicephalinae</taxon>
        <taxon>Rhipicephalus</taxon>
        <taxon>Rhipicephalus</taxon>
    </lineage>
</organism>
<dbReference type="AlphaFoldDB" id="A0A224YNE6"/>
<feature type="signal peptide" evidence="1">
    <location>
        <begin position="1"/>
        <end position="21"/>
    </location>
</feature>
<evidence type="ECO:0000256" key="1">
    <source>
        <dbReference type="SAM" id="SignalP"/>
    </source>
</evidence>
<feature type="chain" id="PRO_5012872375" evidence="1">
    <location>
        <begin position="22"/>
        <end position="200"/>
    </location>
</feature>
<reference evidence="2" key="1">
    <citation type="journal article" date="2017" name="Parasit. Vectors">
        <title>Sialotranscriptomics of Rhipicephalus zambeziensis reveals intricate expression profiles of secretory proteins and suggests tight temporal transcriptional regulation during blood-feeding.</title>
        <authorList>
            <person name="de Castro M.H."/>
            <person name="de Klerk D."/>
            <person name="Pienaar R."/>
            <person name="Rees D.J.G."/>
            <person name="Mans B.J."/>
        </authorList>
    </citation>
    <scope>NUCLEOTIDE SEQUENCE</scope>
    <source>
        <tissue evidence="2">Salivary glands</tissue>
    </source>
</reference>
<proteinExistence type="predicted"/>
<sequence length="200" mass="23541">MKETKLLTAILFSAYFATLECNLNFAPPYYGIRKFLKTPVPIWTFNTTKGKVAKARCEVDLLLTISKTHIIYHHLFYEKLQKRNIRMLGTFDPRNKDRIFVQAKGSVYNITHEMLYLNWRYKCAVFKVTTPCYGMCSWHEVRVWNFSIALNNADDCIRKFKKLERFGRGVYDDDCQNIVHKSAQLPLLTLSSPKQERKKL</sequence>
<evidence type="ECO:0000313" key="2">
    <source>
        <dbReference type="EMBL" id="MAA15350.1"/>
    </source>
</evidence>
<keyword evidence="1" id="KW-0732">Signal</keyword>
<accession>A0A224YNE6</accession>
<protein>
    <submittedName>
        <fullName evidence="2">Lipocalin</fullName>
    </submittedName>
</protein>
<name>A0A224YNE6_9ACAR</name>